<evidence type="ECO:0000256" key="5">
    <source>
        <dbReference type="ARBA" id="ARBA00023239"/>
    </source>
</evidence>
<reference evidence="9" key="1">
    <citation type="submission" date="2014-12" db="EMBL/GenBank/DDBJ databases">
        <title>Whole genome sequences of four Staphylococcus schleiferi canine isolates.</title>
        <authorList>
            <person name="Misic A.M."/>
            <person name="Cain C."/>
            <person name="Morris D.O."/>
            <person name="Rankin S."/>
            <person name="Beiting D."/>
        </authorList>
    </citation>
    <scope>NUCLEOTIDE SEQUENCE</scope>
    <source>
        <strain evidence="9">ASB11</strain>
        <strain evidence="10">ASB13</strain>
        <strain evidence="11">ASB9</strain>
    </source>
</reference>
<dbReference type="GO" id="GO:0008270">
    <property type="term" value="F:zinc ion binding"/>
    <property type="evidence" value="ECO:0007669"/>
    <property type="project" value="InterPro"/>
</dbReference>
<dbReference type="Pfam" id="PF00194">
    <property type="entry name" value="Carb_anhydrase"/>
    <property type="match status" value="1"/>
</dbReference>
<evidence type="ECO:0000313" key="12">
    <source>
        <dbReference type="Proteomes" id="UP000038622"/>
    </source>
</evidence>
<dbReference type="PROSITE" id="PS51144">
    <property type="entry name" value="ALPHA_CA_2"/>
    <property type="match status" value="1"/>
</dbReference>
<evidence type="ECO:0000256" key="6">
    <source>
        <dbReference type="ARBA" id="ARBA00048348"/>
    </source>
</evidence>
<protein>
    <recommendedName>
        <fullName evidence="2">carbonic anhydrase</fullName>
        <ecNumber evidence="2">4.2.1.1</ecNumber>
    </recommendedName>
</protein>
<reference evidence="13 14" key="2">
    <citation type="submission" date="2014-12" db="EMBL/GenBank/DDBJ databases">
        <authorList>
            <person name="Jaenicke S."/>
        </authorList>
    </citation>
    <scope>NUCLEOTIDE SEQUENCE [LARGE SCALE GENOMIC DNA]</scope>
</reference>
<evidence type="ECO:0000313" key="9">
    <source>
        <dbReference type="EMBL" id="CRF41496.1"/>
    </source>
</evidence>
<dbReference type="PANTHER" id="PTHR18952">
    <property type="entry name" value="CARBONIC ANHYDRASE"/>
    <property type="match status" value="1"/>
</dbReference>
<dbReference type="RefSeq" id="WP_053941565.1">
    <property type="nucleotide sequence ID" value="NZ_BSCV01000008.1"/>
</dbReference>
<keyword evidence="3" id="KW-0479">Metal-binding</keyword>
<feature type="signal peptide" evidence="7">
    <location>
        <begin position="1"/>
        <end position="19"/>
    </location>
</feature>
<dbReference type="GO" id="GO:0004089">
    <property type="term" value="F:carbonate dehydratase activity"/>
    <property type="evidence" value="ECO:0007669"/>
    <property type="project" value="UniProtKB-EC"/>
</dbReference>
<accession>A0A0K2X621</accession>
<dbReference type="SMART" id="SM01057">
    <property type="entry name" value="Carb_anhydrase"/>
    <property type="match status" value="1"/>
</dbReference>
<evidence type="ECO:0000313" key="11">
    <source>
        <dbReference type="EMBL" id="CRF43693.1"/>
    </source>
</evidence>
<comment type="similarity">
    <text evidence="1">Belongs to the alpha-carbonic anhydrase family.</text>
</comment>
<evidence type="ECO:0000256" key="4">
    <source>
        <dbReference type="ARBA" id="ARBA00022833"/>
    </source>
</evidence>
<dbReference type="InterPro" id="IPR041891">
    <property type="entry name" value="Alpha_CA_prokaryot-like"/>
</dbReference>
<keyword evidence="7" id="KW-0732">Signal</keyword>
<dbReference type="PANTHER" id="PTHR18952:SF265">
    <property type="entry name" value="CARBONIC ANHYDRASE"/>
    <property type="match status" value="1"/>
</dbReference>
<evidence type="ECO:0000256" key="1">
    <source>
        <dbReference type="ARBA" id="ARBA00010718"/>
    </source>
</evidence>
<name>A0A0K2X621_9HELI</name>
<dbReference type="CDD" id="cd03124">
    <property type="entry name" value="alpha_CA_prokaryotic_like"/>
    <property type="match status" value="1"/>
</dbReference>
<evidence type="ECO:0000256" key="2">
    <source>
        <dbReference type="ARBA" id="ARBA00012925"/>
    </source>
</evidence>
<proteinExistence type="inferred from homology"/>
<keyword evidence="12" id="KW-1185">Reference proteome</keyword>
<feature type="chain" id="PRO_5013456446" description="carbonic anhydrase" evidence="7">
    <location>
        <begin position="20"/>
        <end position="249"/>
    </location>
</feature>
<evidence type="ECO:0000313" key="14">
    <source>
        <dbReference type="Proteomes" id="UP000045175"/>
    </source>
</evidence>
<dbReference type="OrthoDB" id="5327615at2"/>
<dbReference type="EMBL" id="CDML01000042">
    <property type="protein sequence ID" value="CRF41496.1"/>
    <property type="molecule type" value="Genomic_DNA"/>
</dbReference>
<dbReference type="STRING" id="1578720.HAL011_12950"/>
<reference evidence="12" key="3">
    <citation type="submission" date="2014-12" db="EMBL/GenBank/DDBJ databases">
        <authorList>
            <person name="Smet A."/>
        </authorList>
    </citation>
    <scope>NUCLEOTIDE SEQUENCE [LARGE SCALE GENOMIC DNA]</scope>
</reference>
<dbReference type="EMBL" id="CDMH01000052">
    <property type="protein sequence ID" value="CRF42964.1"/>
    <property type="molecule type" value="Genomic_DNA"/>
</dbReference>
<organism evidence="9 12">
    <name type="scientific">Helicobacter ailurogastricus</name>
    <dbReference type="NCBI Taxonomy" id="1578720"/>
    <lineage>
        <taxon>Bacteria</taxon>
        <taxon>Pseudomonadati</taxon>
        <taxon>Campylobacterota</taxon>
        <taxon>Epsilonproteobacteria</taxon>
        <taxon>Campylobacterales</taxon>
        <taxon>Helicobacteraceae</taxon>
        <taxon>Helicobacter</taxon>
    </lineage>
</organism>
<dbReference type="Proteomes" id="UP000038622">
    <property type="component" value="Unassembled WGS sequence"/>
</dbReference>
<dbReference type="Gene3D" id="3.10.200.10">
    <property type="entry name" value="Alpha carbonic anhydrase"/>
    <property type="match status" value="1"/>
</dbReference>
<keyword evidence="5 9" id="KW-0456">Lyase</keyword>
<dbReference type="AlphaFoldDB" id="A0A0K2X621"/>
<evidence type="ECO:0000256" key="3">
    <source>
        <dbReference type="ARBA" id="ARBA00022723"/>
    </source>
</evidence>
<dbReference type="EC" id="4.2.1.1" evidence="2"/>
<evidence type="ECO:0000313" key="10">
    <source>
        <dbReference type="EMBL" id="CRF42964.1"/>
    </source>
</evidence>
<dbReference type="EMBL" id="CDMN01000009">
    <property type="protein sequence ID" value="CRF43693.1"/>
    <property type="molecule type" value="Genomic_DNA"/>
</dbReference>
<sequence length="249" mass="28647">MKKGLVLICLSLSLLGAFGGEHWGYSKGVGPRYWGKLSRDYEICKSGKTQSPINIQHYYHSPDKEDLSFEYENTKPLSIAYSHYTLVAQFNEPGNAVIFRDHEYSLVNLHFHIPMEFAIHGKKQPLSMHLVHRDKEGDLLVVGIGFSIGKKNPFFTPLLNAYKYHTEPKLLALKTLLPDTIHYYHFNGSLTTPPCSEGVTWFIIEETLSISKEQFDEMQQIMHHQSNQRPLQKDYNRVIVKSSAIVREH</sequence>
<evidence type="ECO:0000313" key="13">
    <source>
        <dbReference type="Proteomes" id="UP000041394"/>
    </source>
</evidence>
<evidence type="ECO:0000256" key="7">
    <source>
        <dbReference type="SAM" id="SignalP"/>
    </source>
</evidence>
<evidence type="ECO:0000259" key="8">
    <source>
        <dbReference type="PROSITE" id="PS51144"/>
    </source>
</evidence>
<dbReference type="SUPFAM" id="SSF51069">
    <property type="entry name" value="Carbonic anhydrase"/>
    <property type="match status" value="1"/>
</dbReference>
<dbReference type="Proteomes" id="UP000041394">
    <property type="component" value="Unassembled WGS sequence"/>
</dbReference>
<dbReference type="InterPro" id="IPR036398">
    <property type="entry name" value="CA_dom_sf"/>
</dbReference>
<dbReference type="InterPro" id="IPR023561">
    <property type="entry name" value="Carbonic_anhydrase_a-class"/>
</dbReference>
<dbReference type="Proteomes" id="UP000045175">
    <property type="component" value="Unassembled WGS sequence"/>
</dbReference>
<comment type="catalytic activity">
    <reaction evidence="6">
        <text>hydrogencarbonate + H(+) = CO2 + H2O</text>
        <dbReference type="Rhea" id="RHEA:10748"/>
        <dbReference type="ChEBI" id="CHEBI:15377"/>
        <dbReference type="ChEBI" id="CHEBI:15378"/>
        <dbReference type="ChEBI" id="CHEBI:16526"/>
        <dbReference type="ChEBI" id="CHEBI:17544"/>
        <dbReference type="EC" id="4.2.1.1"/>
    </reaction>
</comment>
<gene>
    <name evidence="9" type="ORF">HAL011_12950</name>
    <name evidence="10" type="ORF">HAL013_11810</name>
    <name evidence="11" type="ORF">HAL09_02420</name>
</gene>
<keyword evidence="4" id="KW-0862">Zinc</keyword>
<dbReference type="InterPro" id="IPR001148">
    <property type="entry name" value="CA_dom"/>
</dbReference>
<feature type="domain" description="Alpha-carbonic anhydrase" evidence="8">
    <location>
        <begin position="21"/>
        <end position="243"/>
    </location>
</feature>